<evidence type="ECO:0000313" key="2">
    <source>
        <dbReference type="EMBL" id="MBB3040194.1"/>
    </source>
</evidence>
<dbReference type="SUPFAM" id="SSF47598">
    <property type="entry name" value="Ribbon-helix-helix"/>
    <property type="match status" value="1"/>
</dbReference>
<dbReference type="InterPro" id="IPR010985">
    <property type="entry name" value="Ribbon_hlx_hlx"/>
</dbReference>
<dbReference type="GO" id="GO:0006355">
    <property type="term" value="P:regulation of DNA-templated transcription"/>
    <property type="evidence" value="ECO:0007669"/>
    <property type="project" value="InterPro"/>
</dbReference>
<dbReference type="InterPro" id="IPR013321">
    <property type="entry name" value="Arc_rbn_hlx_hlx"/>
</dbReference>
<comment type="caution">
    <text evidence="2">The sequence shown here is derived from an EMBL/GenBank/DDBJ whole genome shotgun (WGS) entry which is preliminary data.</text>
</comment>
<feature type="region of interest" description="Disordered" evidence="1">
    <location>
        <begin position="1"/>
        <end position="42"/>
    </location>
</feature>
<keyword evidence="3" id="KW-1185">Reference proteome</keyword>
<sequence length="85" mass="9491">MSKRVSITAKQSKSAPSRDDWVSAASEPAASVDSEQPQQPMKRLTIDIPEDLHRALKVGCAQRDIKMADEVRRLIRSEYGHSLNT</sequence>
<dbReference type="OrthoDB" id="1494791at2"/>
<protein>
    <recommendedName>
        <fullName evidence="4">Plasmid segregation centromere-binding protein ParG</fullName>
    </recommendedName>
</protein>
<dbReference type="Gene3D" id="1.10.1220.10">
    <property type="entry name" value="Met repressor-like"/>
    <property type="match status" value="1"/>
</dbReference>
<name>A0A839RVZ3_9ACTN</name>
<gene>
    <name evidence="2" type="ORF">FHU29_004689</name>
</gene>
<reference evidence="2 3" key="1">
    <citation type="submission" date="2020-08" db="EMBL/GenBank/DDBJ databases">
        <title>Sequencing the genomes of 1000 actinobacteria strains.</title>
        <authorList>
            <person name="Klenk H.-P."/>
        </authorList>
    </citation>
    <scope>NUCLEOTIDE SEQUENCE [LARGE SCALE GENOMIC DNA]</scope>
    <source>
        <strain evidence="2 3">DSM 45258</strain>
    </source>
</reference>
<accession>A0A839RVZ3</accession>
<dbReference type="EMBL" id="JACHWS010000011">
    <property type="protein sequence ID" value="MBB3040194.1"/>
    <property type="molecule type" value="Genomic_DNA"/>
</dbReference>
<evidence type="ECO:0008006" key="4">
    <source>
        <dbReference type="Google" id="ProtNLM"/>
    </source>
</evidence>
<proteinExistence type="predicted"/>
<evidence type="ECO:0000256" key="1">
    <source>
        <dbReference type="SAM" id="MobiDB-lite"/>
    </source>
</evidence>
<evidence type="ECO:0000313" key="3">
    <source>
        <dbReference type="Proteomes" id="UP000567922"/>
    </source>
</evidence>
<dbReference type="Proteomes" id="UP000567922">
    <property type="component" value="Unassembled WGS sequence"/>
</dbReference>
<organism evidence="2 3">
    <name type="scientific">Hoyosella altamirensis</name>
    <dbReference type="NCBI Taxonomy" id="616997"/>
    <lineage>
        <taxon>Bacteria</taxon>
        <taxon>Bacillati</taxon>
        <taxon>Actinomycetota</taxon>
        <taxon>Actinomycetes</taxon>
        <taxon>Mycobacteriales</taxon>
        <taxon>Hoyosellaceae</taxon>
        <taxon>Hoyosella</taxon>
    </lineage>
</organism>
<dbReference type="RefSeq" id="WP_064442634.1">
    <property type="nucleotide sequence ID" value="NZ_BDDI01000031.1"/>
</dbReference>
<dbReference type="AlphaFoldDB" id="A0A839RVZ3"/>